<sequence>MDPHLYLTNMPTPQPPSTPRRISIPKTKATIIPSTYTTTKPPESFPTTANGTLTWHTLISQPQTPTSDLSAGIAVCPPRTGHLCPHRHVQAEIYHILEGVGEVTIDGVVNKVEAGSTVFIPGDAEHGVVNTGLEDLRWFYVFPTGAFGDVVYRFEEGKRLAKL</sequence>
<dbReference type="PANTHER" id="PTHR35848">
    <property type="entry name" value="OXALATE-BINDING PROTEIN"/>
    <property type="match status" value="1"/>
</dbReference>
<dbReference type="PANTHER" id="PTHR35848:SF6">
    <property type="entry name" value="CUPIN TYPE-2 DOMAIN-CONTAINING PROTEIN"/>
    <property type="match status" value="1"/>
</dbReference>
<evidence type="ECO:0000313" key="4">
    <source>
        <dbReference type="EMBL" id="OKO93880.1"/>
    </source>
</evidence>
<comment type="caution">
    <text evidence="4">The sequence shown here is derived from an EMBL/GenBank/DDBJ whole genome shotgun (WGS) entry which is preliminary data.</text>
</comment>
<dbReference type="SUPFAM" id="SSF51182">
    <property type="entry name" value="RmlC-like cupins"/>
    <property type="match status" value="1"/>
</dbReference>
<dbReference type="Pfam" id="PF07883">
    <property type="entry name" value="Cupin_2"/>
    <property type="match status" value="1"/>
</dbReference>
<dbReference type="Gene3D" id="2.60.120.10">
    <property type="entry name" value="Jelly Rolls"/>
    <property type="match status" value="1"/>
</dbReference>
<keyword evidence="5" id="KW-1185">Reference proteome</keyword>
<dbReference type="InterPro" id="IPR013096">
    <property type="entry name" value="Cupin_2"/>
</dbReference>
<dbReference type="GO" id="GO:0016829">
    <property type="term" value="F:lyase activity"/>
    <property type="evidence" value="ECO:0007669"/>
    <property type="project" value="UniProtKB-KW"/>
</dbReference>
<accession>A0A1Q5T109</accession>
<gene>
    <name evidence="4" type="ORF">PENSUB_12159</name>
</gene>
<evidence type="ECO:0000256" key="2">
    <source>
        <dbReference type="SAM" id="MobiDB-lite"/>
    </source>
</evidence>
<keyword evidence="1" id="KW-0479">Metal-binding</keyword>
<evidence type="ECO:0000313" key="5">
    <source>
        <dbReference type="Proteomes" id="UP000186955"/>
    </source>
</evidence>
<protein>
    <submittedName>
        <fullName evidence="4">Dimethlysulfonioproprionate lyase DddW</fullName>
    </submittedName>
</protein>
<keyword evidence="4" id="KW-0456">Lyase</keyword>
<feature type="region of interest" description="Disordered" evidence="2">
    <location>
        <begin position="1"/>
        <end position="20"/>
    </location>
</feature>
<dbReference type="InterPro" id="IPR011051">
    <property type="entry name" value="RmlC_Cupin_sf"/>
</dbReference>
<evidence type="ECO:0000256" key="1">
    <source>
        <dbReference type="ARBA" id="ARBA00022723"/>
    </source>
</evidence>
<organism evidence="4 5">
    <name type="scientific">Penicillium subrubescens</name>
    <dbReference type="NCBI Taxonomy" id="1316194"/>
    <lineage>
        <taxon>Eukaryota</taxon>
        <taxon>Fungi</taxon>
        <taxon>Dikarya</taxon>
        <taxon>Ascomycota</taxon>
        <taxon>Pezizomycotina</taxon>
        <taxon>Eurotiomycetes</taxon>
        <taxon>Eurotiomycetidae</taxon>
        <taxon>Eurotiales</taxon>
        <taxon>Aspergillaceae</taxon>
        <taxon>Penicillium</taxon>
    </lineage>
</organism>
<reference evidence="4 5" key="1">
    <citation type="submission" date="2016-10" db="EMBL/GenBank/DDBJ databases">
        <title>Genome sequence of the ascomycete fungus Penicillium subrubescens.</title>
        <authorList>
            <person name="De Vries R.P."/>
            <person name="Peng M."/>
            <person name="Dilokpimol A."/>
            <person name="Hilden K."/>
            <person name="Makela M.R."/>
            <person name="Grigoriev I."/>
            <person name="Riley R."/>
            <person name="Granchi Z."/>
        </authorList>
    </citation>
    <scope>NUCLEOTIDE SEQUENCE [LARGE SCALE GENOMIC DNA]</scope>
    <source>
        <strain evidence="4 5">CBS 132785</strain>
    </source>
</reference>
<dbReference type="AlphaFoldDB" id="A0A1Q5T109"/>
<proteinExistence type="predicted"/>
<dbReference type="OrthoDB" id="445803at2759"/>
<dbReference type="InterPro" id="IPR014710">
    <property type="entry name" value="RmlC-like_jellyroll"/>
</dbReference>
<dbReference type="EMBL" id="MNBE01000723">
    <property type="protein sequence ID" value="OKO93880.1"/>
    <property type="molecule type" value="Genomic_DNA"/>
</dbReference>
<dbReference type="InterPro" id="IPR051610">
    <property type="entry name" value="GPI/OXD"/>
</dbReference>
<evidence type="ECO:0000259" key="3">
    <source>
        <dbReference type="Pfam" id="PF07883"/>
    </source>
</evidence>
<name>A0A1Q5T109_9EURO</name>
<dbReference type="Proteomes" id="UP000186955">
    <property type="component" value="Unassembled WGS sequence"/>
</dbReference>
<dbReference type="GO" id="GO:0046872">
    <property type="term" value="F:metal ion binding"/>
    <property type="evidence" value="ECO:0007669"/>
    <property type="project" value="UniProtKB-KW"/>
</dbReference>
<feature type="domain" description="Cupin type-2" evidence="3">
    <location>
        <begin position="78"/>
        <end position="142"/>
    </location>
</feature>